<gene>
    <name evidence="2" type="ORF">JAY77_22920</name>
</gene>
<evidence type="ECO:0000313" key="2">
    <source>
        <dbReference type="EMBL" id="MCG7980985.1"/>
    </source>
</evidence>
<dbReference type="AlphaFoldDB" id="A0A9E4NPI2"/>
<reference evidence="2" key="1">
    <citation type="journal article" date="2021" name="Proc. Natl. Acad. Sci. U.S.A.">
        <title>Global biogeography of chemosynthetic symbionts reveals both localized and globally distributed symbiont groups. .</title>
        <authorList>
            <person name="Osvatic J.T."/>
            <person name="Wilkins L.G.E."/>
            <person name="Leibrecht L."/>
            <person name="Leray M."/>
            <person name="Zauner S."/>
            <person name="Polzin J."/>
            <person name="Camacho Y."/>
            <person name="Gros O."/>
            <person name="van Gils J.A."/>
            <person name="Eisen J.A."/>
            <person name="Petersen J.M."/>
            <person name="Yuen B."/>
        </authorList>
    </citation>
    <scope>NUCLEOTIDE SEQUENCE</scope>
    <source>
        <strain evidence="2">MAGclacostrist055</strain>
    </source>
</reference>
<dbReference type="EMBL" id="JAEPCR010000182">
    <property type="protein sequence ID" value="MCG7980985.1"/>
    <property type="molecule type" value="Genomic_DNA"/>
</dbReference>
<evidence type="ECO:0000256" key="1">
    <source>
        <dbReference type="SAM" id="Phobius"/>
    </source>
</evidence>
<sequence>MEVLIVIANVSISLFAGFVWVWSGITLSRYVKEGKSALVGFTWFWIFNPEWFTEEGQATFRKERMRFVSAMLLVTILGLGR</sequence>
<keyword evidence="1" id="KW-0472">Membrane</keyword>
<organism evidence="2 3">
    <name type="scientific">Candidatus Thiodiazotropha taylori</name>
    <dbReference type="NCBI Taxonomy" id="2792791"/>
    <lineage>
        <taxon>Bacteria</taxon>
        <taxon>Pseudomonadati</taxon>
        <taxon>Pseudomonadota</taxon>
        <taxon>Gammaproteobacteria</taxon>
        <taxon>Chromatiales</taxon>
        <taxon>Sedimenticolaceae</taxon>
        <taxon>Candidatus Thiodiazotropha</taxon>
    </lineage>
</organism>
<keyword evidence="1" id="KW-0812">Transmembrane</keyword>
<evidence type="ECO:0000313" key="3">
    <source>
        <dbReference type="Proteomes" id="UP000886674"/>
    </source>
</evidence>
<comment type="caution">
    <text evidence="2">The sequence shown here is derived from an EMBL/GenBank/DDBJ whole genome shotgun (WGS) entry which is preliminary data.</text>
</comment>
<feature type="transmembrane region" description="Helical" evidence="1">
    <location>
        <begin position="6"/>
        <end position="25"/>
    </location>
</feature>
<keyword evidence="1" id="KW-1133">Transmembrane helix</keyword>
<proteinExistence type="predicted"/>
<dbReference type="Proteomes" id="UP000886674">
    <property type="component" value="Unassembled WGS sequence"/>
</dbReference>
<protein>
    <submittedName>
        <fullName evidence="2">Uncharacterized protein</fullName>
    </submittedName>
</protein>
<accession>A0A9E4NPI2</accession>
<name>A0A9E4NPI2_9GAMM</name>